<dbReference type="AlphaFoldDB" id="A0A5C2SNE5"/>
<gene>
    <name evidence="3" type="ORF">L227DRAFT_209515</name>
</gene>
<feature type="region of interest" description="Disordered" evidence="1">
    <location>
        <begin position="45"/>
        <end position="68"/>
    </location>
</feature>
<keyword evidence="2" id="KW-0812">Transmembrane</keyword>
<evidence type="ECO:0000313" key="4">
    <source>
        <dbReference type="Proteomes" id="UP000313359"/>
    </source>
</evidence>
<proteinExistence type="predicted"/>
<organism evidence="3 4">
    <name type="scientific">Lentinus tigrinus ALCF2SS1-6</name>
    <dbReference type="NCBI Taxonomy" id="1328759"/>
    <lineage>
        <taxon>Eukaryota</taxon>
        <taxon>Fungi</taxon>
        <taxon>Dikarya</taxon>
        <taxon>Basidiomycota</taxon>
        <taxon>Agaricomycotina</taxon>
        <taxon>Agaricomycetes</taxon>
        <taxon>Polyporales</taxon>
        <taxon>Polyporaceae</taxon>
        <taxon>Lentinus</taxon>
    </lineage>
</organism>
<keyword evidence="4" id="KW-1185">Reference proteome</keyword>
<sequence>MLVYSPRCFPLPITPPMSRALARRYPSSALLPGFVLSSPLLRSTSFPTSSLPVSSIRSSDIPSPPSPNPITSSSTIALVHCCRFVSLLHFLMSLSLVCIAYIIAITRHTSSHARQSPEHNAPSTITIIHTTVQSSPSSFACFIFHTVRLYISEGYP</sequence>
<evidence type="ECO:0000256" key="1">
    <source>
        <dbReference type="SAM" id="MobiDB-lite"/>
    </source>
</evidence>
<evidence type="ECO:0000313" key="3">
    <source>
        <dbReference type="EMBL" id="RPD65365.1"/>
    </source>
</evidence>
<keyword evidence="2" id="KW-1133">Transmembrane helix</keyword>
<reference evidence="3" key="1">
    <citation type="journal article" date="2018" name="Genome Biol. Evol.">
        <title>Genomics and development of Lentinus tigrinus, a white-rot wood-decaying mushroom with dimorphic fruiting bodies.</title>
        <authorList>
            <person name="Wu B."/>
            <person name="Xu Z."/>
            <person name="Knudson A."/>
            <person name="Carlson A."/>
            <person name="Chen N."/>
            <person name="Kovaka S."/>
            <person name="LaButti K."/>
            <person name="Lipzen A."/>
            <person name="Pennachio C."/>
            <person name="Riley R."/>
            <person name="Schakwitz W."/>
            <person name="Umezawa K."/>
            <person name="Ohm R.A."/>
            <person name="Grigoriev I.V."/>
            <person name="Nagy L.G."/>
            <person name="Gibbons J."/>
            <person name="Hibbett D."/>
        </authorList>
    </citation>
    <scope>NUCLEOTIDE SEQUENCE [LARGE SCALE GENOMIC DNA]</scope>
    <source>
        <strain evidence="3">ALCF2SS1-6</strain>
    </source>
</reference>
<evidence type="ECO:0000256" key="2">
    <source>
        <dbReference type="SAM" id="Phobius"/>
    </source>
</evidence>
<keyword evidence="2" id="KW-0472">Membrane</keyword>
<dbReference type="Proteomes" id="UP000313359">
    <property type="component" value="Unassembled WGS sequence"/>
</dbReference>
<feature type="transmembrane region" description="Helical" evidence="2">
    <location>
        <begin position="84"/>
        <end position="104"/>
    </location>
</feature>
<name>A0A5C2SNE5_9APHY</name>
<feature type="compositionally biased region" description="Low complexity" evidence="1">
    <location>
        <begin position="52"/>
        <end position="61"/>
    </location>
</feature>
<dbReference type="EMBL" id="ML122252">
    <property type="protein sequence ID" value="RPD65365.1"/>
    <property type="molecule type" value="Genomic_DNA"/>
</dbReference>
<protein>
    <submittedName>
        <fullName evidence="3">Uncharacterized protein</fullName>
    </submittedName>
</protein>
<accession>A0A5C2SNE5</accession>